<dbReference type="RefSeq" id="XP_014143721.1">
    <property type="nucleotide sequence ID" value="XM_014288246.1"/>
</dbReference>
<reference evidence="1 2" key="1">
    <citation type="submission" date="2011-02" db="EMBL/GenBank/DDBJ databases">
        <title>The Genome Sequence of Sphaeroforma arctica JP610.</title>
        <authorList>
            <consortium name="The Broad Institute Genome Sequencing Platform"/>
            <person name="Russ C."/>
            <person name="Cuomo C."/>
            <person name="Young S.K."/>
            <person name="Zeng Q."/>
            <person name="Gargeya S."/>
            <person name="Alvarado L."/>
            <person name="Berlin A."/>
            <person name="Chapman S.B."/>
            <person name="Chen Z."/>
            <person name="Freedman E."/>
            <person name="Gellesch M."/>
            <person name="Goldberg J."/>
            <person name="Griggs A."/>
            <person name="Gujja S."/>
            <person name="Heilman E."/>
            <person name="Heiman D."/>
            <person name="Howarth C."/>
            <person name="Mehta T."/>
            <person name="Neiman D."/>
            <person name="Pearson M."/>
            <person name="Roberts A."/>
            <person name="Saif S."/>
            <person name="Shea T."/>
            <person name="Shenoy N."/>
            <person name="Sisk P."/>
            <person name="Stolte C."/>
            <person name="Sykes S."/>
            <person name="White J."/>
            <person name="Yandava C."/>
            <person name="Burger G."/>
            <person name="Gray M.W."/>
            <person name="Holland P.W.H."/>
            <person name="King N."/>
            <person name="Lang F.B.F."/>
            <person name="Roger A.J."/>
            <person name="Ruiz-Trillo I."/>
            <person name="Haas B."/>
            <person name="Nusbaum C."/>
            <person name="Birren B."/>
        </authorList>
    </citation>
    <scope>NUCLEOTIDE SEQUENCE [LARGE SCALE GENOMIC DNA]</scope>
    <source>
        <strain evidence="1 2">JP610</strain>
    </source>
</reference>
<keyword evidence="2" id="KW-1185">Reference proteome</keyword>
<name>A0A0L0EZL6_9EUKA</name>
<protein>
    <submittedName>
        <fullName evidence="1">Uncharacterized protein</fullName>
    </submittedName>
</protein>
<evidence type="ECO:0000313" key="2">
    <source>
        <dbReference type="Proteomes" id="UP000054560"/>
    </source>
</evidence>
<evidence type="ECO:0000313" key="1">
    <source>
        <dbReference type="EMBL" id="KNC69819.1"/>
    </source>
</evidence>
<accession>A0A0L0EZL6</accession>
<sequence>RSDVVAYFEALQENNITDTDTPVMGNKLATSVGPLFTATLKPGYVVDTMWDSGLTINDPRLKPHLQTIRSIQKGEE</sequence>
<feature type="non-terminal residue" evidence="1">
    <location>
        <position position="76"/>
    </location>
</feature>
<organism evidence="1 2">
    <name type="scientific">Sphaeroforma arctica JP610</name>
    <dbReference type="NCBI Taxonomy" id="667725"/>
    <lineage>
        <taxon>Eukaryota</taxon>
        <taxon>Ichthyosporea</taxon>
        <taxon>Ichthyophonida</taxon>
        <taxon>Sphaeroforma</taxon>
    </lineage>
</organism>
<dbReference type="AlphaFoldDB" id="A0A0L0EZL6"/>
<dbReference type="Proteomes" id="UP000054560">
    <property type="component" value="Unassembled WGS sequence"/>
</dbReference>
<dbReference type="EMBL" id="KQ253194">
    <property type="protein sequence ID" value="KNC69819.1"/>
    <property type="molecule type" value="Genomic_DNA"/>
</dbReference>
<dbReference type="GeneID" id="25918167"/>
<proteinExistence type="predicted"/>
<gene>
    <name evidence="1" type="ORF">SARC_17663</name>
</gene>
<feature type="non-terminal residue" evidence="1">
    <location>
        <position position="1"/>
    </location>
</feature>